<keyword evidence="2" id="KW-1185">Reference proteome</keyword>
<dbReference type="EMBL" id="CM017632">
    <property type="protein sequence ID" value="TYH50878.1"/>
    <property type="molecule type" value="Genomic_DNA"/>
</dbReference>
<name>A0A5D2J7M8_GOSTO</name>
<accession>A0A5D2J7M8</accession>
<organism evidence="1 2">
    <name type="scientific">Gossypium tomentosum</name>
    <name type="common">Hawaiian cotton</name>
    <name type="synonym">Gossypium sandvicense</name>
    <dbReference type="NCBI Taxonomy" id="34277"/>
    <lineage>
        <taxon>Eukaryota</taxon>
        <taxon>Viridiplantae</taxon>
        <taxon>Streptophyta</taxon>
        <taxon>Embryophyta</taxon>
        <taxon>Tracheophyta</taxon>
        <taxon>Spermatophyta</taxon>
        <taxon>Magnoliopsida</taxon>
        <taxon>eudicotyledons</taxon>
        <taxon>Gunneridae</taxon>
        <taxon>Pentapetalae</taxon>
        <taxon>rosids</taxon>
        <taxon>malvids</taxon>
        <taxon>Malvales</taxon>
        <taxon>Malvaceae</taxon>
        <taxon>Malvoideae</taxon>
        <taxon>Gossypium</taxon>
    </lineage>
</organism>
<dbReference type="AlphaFoldDB" id="A0A5D2J7M8"/>
<reference evidence="1 2" key="1">
    <citation type="submission" date="2019-07" db="EMBL/GenBank/DDBJ databases">
        <title>WGS assembly of Gossypium tomentosum.</title>
        <authorList>
            <person name="Chen Z.J."/>
            <person name="Sreedasyam A."/>
            <person name="Ando A."/>
            <person name="Song Q."/>
            <person name="De L."/>
            <person name="Hulse-Kemp A."/>
            <person name="Ding M."/>
            <person name="Ye W."/>
            <person name="Kirkbride R."/>
            <person name="Jenkins J."/>
            <person name="Plott C."/>
            <person name="Lovell J."/>
            <person name="Lin Y.-M."/>
            <person name="Vaughn R."/>
            <person name="Liu B."/>
            <person name="Li W."/>
            <person name="Simpson S."/>
            <person name="Scheffler B."/>
            <person name="Saski C."/>
            <person name="Grover C."/>
            <person name="Hu G."/>
            <person name="Conover J."/>
            <person name="Carlson J."/>
            <person name="Shu S."/>
            <person name="Boston L."/>
            <person name="Williams M."/>
            <person name="Peterson D."/>
            <person name="Mcgee K."/>
            <person name="Jones D."/>
            <person name="Wendel J."/>
            <person name="Stelly D."/>
            <person name="Grimwood J."/>
            <person name="Schmutz J."/>
        </authorList>
    </citation>
    <scope>NUCLEOTIDE SEQUENCE [LARGE SCALE GENOMIC DNA]</scope>
    <source>
        <strain evidence="1">7179.01</strain>
    </source>
</reference>
<sequence length="186" mass="20584">MASTTDQRQLKMETENQNPFQLDVGNLLTFNPFHNFPSLSTSRETRSGVKDSIPAWIKFSVQAPGEIPYSGIYYDPPEEDAATGSVSRNLDNSLLFVPLKPFVAEFPAAKKEEQSDRLSNLVGAGYQAFEDAILNKLTKKNNKNDDKKVLGADCKCVSGILSIDVLPTCPKFTSSGLNFSFLKYTF</sequence>
<protein>
    <submittedName>
        <fullName evidence="1">Uncharacterized protein</fullName>
    </submittedName>
</protein>
<evidence type="ECO:0000313" key="2">
    <source>
        <dbReference type="Proteomes" id="UP000322667"/>
    </source>
</evidence>
<dbReference type="Proteomes" id="UP000322667">
    <property type="component" value="Chromosome D10"/>
</dbReference>
<gene>
    <name evidence="1" type="ORF">ES332_D10G235400v1</name>
</gene>
<evidence type="ECO:0000313" key="1">
    <source>
        <dbReference type="EMBL" id="TYH50878.1"/>
    </source>
</evidence>
<proteinExistence type="predicted"/>